<evidence type="ECO:0000259" key="1">
    <source>
        <dbReference type="PROSITE" id="PS51186"/>
    </source>
</evidence>
<protein>
    <submittedName>
        <fullName evidence="2">GNAT family protein</fullName>
    </submittedName>
</protein>
<dbReference type="PANTHER" id="PTHR43441">
    <property type="entry name" value="RIBOSOMAL-PROTEIN-SERINE ACETYLTRANSFERASE"/>
    <property type="match status" value="1"/>
</dbReference>
<sequence length="219" mass="24519">MLTDYLPVYRVRLRTDRLELRLPDMDDLVALADRAAEGVHTPDFMPFVEPWTEAAPLERGRATLQWQMKAIAGSTPEDWALPFVTVHEGKVIGMQEVTAKRFGVTREATTGSWLGLAHHGQGFGTEMRAAVLAFLFEGIGADFALSASFDGNEPSAGVSRKLGYLADGVDYKVLRDQRRLDRRWRLDRERWEAHRTHEVAIEGLDEEARAMLGLGPSQA</sequence>
<name>A0ABN2GGX1_9ACTN</name>
<feature type="domain" description="N-acetyltransferase" evidence="1">
    <location>
        <begin position="11"/>
        <end position="189"/>
    </location>
</feature>
<evidence type="ECO:0000313" key="3">
    <source>
        <dbReference type="Proteomes" id="UP001499851"/>
    </source>
</evidence>
<dbReference type="SUPFAM" id="SSF55729">
    <property type="entry name" value="Acyl-CoA N-acyltransferases (Nat)"/>
    <property type="match status" value="1"/>
</dbReference>
<dbReference type="Proteomes" id="UP001499851">
    <property type="component" value="Unassembled WGS sequence"/>
</dbReference>
<reference evidence="2 3" key="1">
    <citation type="journal article" date="2019" name="Int. J. Syst. Evol. Microbiol.">
        <title>The Global Catalogue of Microorganisms (GCM) 10K type strain sequencing project: providing services to taxonomists for standard genome sequencing and annotation.</title>
        <authorList>
            <consortium name="The Broad Institute Genomics Platform"/>
            <consortium name="The Broad Institute Genome Sequencing Center for Infectious Disease"/>
            <person name="Wu L."/>
            <person name="Ma J."/>
        </authorList>
    </citation>
    <scope>NUCLEOTIDE SEQUENCE [LARGE SCALE GENOMIC DNA]</scope>
    <source>
        <strain evidence="2 3">JCM 16001</strain>
    </source>
</reference>
<keyword evidence="3" id="KW-1185">Reference proteome</keyword>
<dbReference type="InterPro" id="IPR051908">
    <property type="entry name" value="Ribosomal_N-acetyltransferase"/>
</dbReference>
<proteinExistence type="predicted"/>
<dbReference type="InterPro" id="IPR000182">
    <property type="entry name" value="GNAT_dom"/>
</dbReference>
<dbReference type="PROSITE" id="PS51186">
    <property type="entry name" value="GNAT"/>
    <property type="match status" value="1"/>
</dbReference>
<comment type="caution">
    <text evidence="2">The sequence shown here is derived from an EMBL/GenBank/DDBJ whole genome shotgun (WGS) entry which is preliminary data.</text>
</comment>
<dbReference type="Pfam" id="PF13302">
    <property type="entry name" value="Acetyltransf_3"/>
    <property type="match status" value="1"/>
</dbReference>
<dbReference type="EMBL" id="BAAAQF010000005">
    <property type="protein sequence ID" value="GAA1671101.1"/>
    <property type="molecule type" value="Genomic_DNA"/>
</dbReference>
<accession>A0ABN2GGX1</accession>
<dbReference type="PANTHER" id="PTHR43441:SF11">
    <property type="entry name" value="RIBOSOMAL-PROTEIN-SERINE ACETYLTRANSFERASE"/>
    <property type="match status" value="1"/>
</dbReference>
<dbReference type="RefSeq" id="WP_344484245.1">
    <property type="nucleotide sequence ID" value="NZ_BAAAQF010000005.1"/>
</dbReference>
<organism evidence="2 3">
    <name type="scientific">Glycomyces endophyticus</name>
    <dbReference type="NCBI Taxonomy" id="480996"/>
    <lineage>
        <taxon>Bacteria</taxon>
        <taxon>Bacillati</taxon>
        <taxon>Actinomycetota</taxon>
        <taxon>Actinomycetes</taxon>
        <taxon>Glycomycetales</taxon>
        <taxon>Glycomycetaceae</taxon>
        <taxon>Glycomyces</taxon>
    </lineage>
</organism>
<dbReference type="InterPro" id="IPR016181">
    <property type="entry name" value="Acyl_CoA_acyltransferase"/>
</dbReference>
<gene>
    <name evidence="2" type="ORF">GCM10009830_16330</name>
</gene>
<evidence type="ECO:0000313" key="2">
    <source>
        <dbReference type="EMBL" id="GAA1671101.1"/>
    </source>
</evidence>
<dbReference type="Gene3D" id="3.40.630.30">
    <property type="match status" value="1"/>
</dbReference>